<comment type="caution">
    <text evidence="8">The sequence shown here is derived from an EMBL/GenBank/DDBJ whole genome shotgun (WGS) entry which is preliminary data.</text>
</comment>
<dbReference type="PIRSF" id="PIRSF000699">
    <property type="entry name" value="PTS_IILac_III"/>
    <property type="match status" value="1"/>
</dbReference>
<dbReference type="InterPro" id="IPR036542">
    <property type="entry name" value="PTS_IIA_lac/cel_sf"/>
</dbReference>
<name>A0A9X2S692_9FIRM</name>
<dbReference type="PROSITE" id="PS51095">
    <property type="entry name" value="PTS_EIIA_TYPE_3"/>
    <property type="match status" value="1"/>
</dbReference>
<feature type="binding site" evidence="6">
    <location>
        <position position="79"/>
    </location>
    <ligand>
        <name>Mg(2+)</name>
        <dbReference type="ChEBI" id="CHEBI:18420"/>
        <note>ligand shared between all trimeric partners</note>
    </ligand>
</feature>
<dbReference type="PANTHER" id="PTHR34382">
    <property type="entry name" value="PTS SYSTEM N,N'-DIACETYLCHITOBIOSE-SPECIFIC EIIA COMPONENT"/>
    <property type="match status" value="1"/>
</dbReference>
<evidence type="ECO:0000256" key="6">
    <source>
        <dbReference type="PIRSR" id="PIRSR000699-2"/>
    </source>
</evidence>
<dbReference type="PANTHER" id="PTHR34382:SF7">
    <property type="entry name" value="PTS SYSTEM N,N'-DIACETYLCHITOBIOSE-SPECIFIC EIIA COMPONENT"/>
    <property type="match status" value="1"/>
</dbReference>
<keyword evidence="6" id="KW-0460">Magnesium</keyword>
<dbReference type="CDD" id="cd00215">
    <property type="entry name" value="PTS_IIA_lac"/>
    <property type="match status" value="1"/>
</dbReference>
<evidence type="ECO:0000313" key="8">
    <source>
        <dbReference type="EMBL" id="MCR2045134.1"/>
    </source>
</evidence>
<keyword evidence="4" id="KW-0598">Phosphotransferase system</keyword>
<dbReference type="OrthoDB" id="389577at2"/>
<keyword evidence="9" id="KW-1185">Reference proteome</keyword>
<keyword evidence="6" id="KW-0479">Metal-binding</keyword>
<organism evidence="8 9">
    <name type="scientific">Anaerosalibacter massiliensis</name>
    <dbReference type="NCBI Taxonomy" id="1347392"/>
    <lineage>
        <taxon>Bacteria</taxon>
        <taxon>Bacillati</taxon>
        <taxon>Bacillota</taxon>
        <taxon>Tissierellia</taxon>
        <taxon>Tissierellales</taxon>
        <taxon>Sporanaerobacteraceae</taxon>
        <taxon>Anaerosalibacter</taxon>
    </lineage>
</organism>
<gene>
    <name evidence="8" type="ORF">NSA23_13575</name>
</gene>
<proteinExistence type="predicted"/>
<evidence type="ECO:0000256" key="2">
    <source>
        <dbReference type="ARBA" id="ARBA00022597"/>
    </source>
</evidence>
<dbReference type="GO" id="GO:0009401">
    <property type="term" value="P:phosphoenolpyruvate-dependent sugar phosphotransferase system"/>
    <property type="evidence" value="ECO:0007669"/>
    <property type="project" value="UniProtKB-KW"/>
</dbReference>
<dbReference type="GO" id="GO:0016740">
    <property type="term" value="F:transferase activity"/>
    <property type="evidence" value="ECO:0007669"/>
    <property type="project" value="UniProtKB-KW"/>
</dbReference>
<dbReference type="Gene3D" id="1.20.58.80">
    <property type="entry name" value="Phosphotransferase system, lactose/cellobiose-type IIA subunit"/>
    <property type="match status" value="1"/>
</dbReference>
<keyword evidence="1" id="KW-0813">Transport</keyword>
<sequence length="107" mass="12307">MEGIELLNFQIISNVGDAKSFLFEALKAAREERFEDAEKFIKDAENSLGKAHEIHVDLLQQETQGEPIEISLLLMHAEDQMMSTEMLRDVTNEMLLVHKKYSNVNKE</sequence>
<evidence type="ECO:0000256" key="4">
    <source>
        <dbReference type="ARBA" id="ARBA00022683"/>
    </source>
</evidence>
<dbReference type="InterPro" id="IPR003188">
    <property type="entry name" value="PTS_IIA_lac/cel"/>
</dbReference>
<keyword evidence="2" id="KW-0762">Sugar transport</keyword>
<comment type="cofactor">
    <cofactor evidence="6">
        <name>Mg(2+)</name>
        <dbReference type="ChEBI" id="CHEBI:18420"/>
    </cofactor>
    <text evidence="6">Binds 1 Mg(2+) ion per trimer.</text>
</comment>
<dbReference type="AlphaFoldDB" id="A0A9X2S692"/>
<evidence type="ECO:0000256" key="5">
    <source>
        <dbReference type="PIRSR" id="PIRSR000699-1"/>
    </source>
</evidence>
<dbReference type="EMBL" id="JANJZL010000012">
    <property type="protein sequence ID" value="MCR2045134.1"/>
    <property type="molecule type" value="Genomic_DNA"/>
</dbReference>
<feature type="modified residue" description="Phosphohistidine; by HPr" evidence="7">
    <location>
        <position position="76"/>
    </location>
</feature>
<dbReference type="SUPFAM" id="SSF46973">
    <property type="entry name" value="Enzyme IIa from lactose specific PTS, IIa-lac"/>
    <property type="match status" value="1"/>
</dbReference>
<protein>
    <submittedName>
        <fullName evidence="8">PTS lactose/cellobiose transporter subunit IIA</fullName>
    </submittedName>
</protein>
<feature type="active site" description="Tele-phosphohistidine intermediate" evidence="5">
    <location>
        <position position="76"/>
    </location>
</feature>
<dbReference type="Proteomes" id="UP001142078">
    <property type="component" value="Unassembled WGS sequence"/>
</dbReference>
<dbReference type="GO" id="GO:0046872">
    <property type="term" value="F:metal ion binding"/>
    <property type="evidence" value="ECO:0007669"/>
    <property type="project" value="UniProtKB-KW"/>
</dbReference>
<evidence type="ECO:0000313" key="9">
    <source>
        <dbReference type="Proteomes" id="UP001142078"/>
    </source>
</evidence>
<keyword evidence="3" id="KW-0808">Transferase</keyword>
<evidence type="ECO:0000256" key="1">
    <source>
        <dbReference type="ARBA" id="ARBA00022448"/>
    </source>
</evidence>
<dbReference type="RefSeq" id="WP_042679636.1">
    <property type="nucleotide sequence ID" value="NZ_CABKTM010000014.1"/>
</dbReference>
<evidence type="ECO:0000256" key="3">
    <source>
        <dbReference type="ARBA" id="ARBA00022679"/>
    </source>
</evidence>
<accession>A0A9X2S692</accession>
<evidence type="ECO:0000256" key="7">
    <source>
        <dbReference type="PROSITE-ProRule" id="PRU00418"/>
    </source>
</evidence>
<reference evidence="8" key="1">
    <citation type="submission" date="2022-07" db="EMBL/GenBank/DDBJ databases">
        <title>Enhanced cultured diversity of the mouse gut microbiota enables custom-made synthetic communities.</title>
        <authorList>
            <person name="Afrizal A."/>
        </authorList>
    </citation>
    <scope>NUCLEOTIDE SEQUENCE</scope>
    <source>
        <strain evidence="8">DSM 29482</strain>
    </source>
</reference>
<dbReference type="Pfam" id="PF02255">
    <property type="entry name" value="PTS_IIA"/>
    <property type="match status" value="1"/>
</dbReference>